<reference evidence="1" key="1">
    <citation type="journal article" date="2021" name="Proc. Natl. Acad. Sci. U.S.A.">
        <title>A Catalog of Tens of Thousands of Viruses from Human Metagenomes Reveals Hidden Associations with Chronic Diseases.</title>
        <authorList>
            <person name="Tisza M.J."/>
            <person name="Buck C.B."/>
        </authorList>
    </citation>
    <scope>NUCLEOTIDE SEQUENCE</scope>
    <source>
        <strain evidence="1">Ctksc2</strain>
    </source>
</reference>
<sequence length="95" mass="10802">MPLVNALIEEAERNCIDISHTYIHALPEGRFDIAIYPYDGGFDAICDLLDLFVREQRSDAYEPTSWYASRSVGRWYIHSSYYGDEPFFGAEAAAA</sequence>
<organism evidence="1">
    <name type="scientific">Siphoviridae sp. ctksc2</name>
    <dbReference type="NCBI Taxonomy" id="2825645"/>
    <lineage>
        <taxon>Viruses</taxon>
        <taxon>Duplodnaviria</taxon>
        <taxon>Heunggongvirae</taxon>
        <taxon>Uroviricota</taxon>
        <taxon>Caudoviricetes</taxon>
    </lineage>
</organism>
<protein>
    <submittedName>
        <fullName evidence="1">Uncharacterized protein</fullName>
    </submittedName>
</protein>
<accession>A0A8S5US05</accession>
<proteinExistence type="predicted"/>
<dbReference type="EMBL" id="BK016127">
    <property type="protein sequence ID" value="DAF97186.1"/>
    <property type="molecule type" value="Genomic_DNA"/>
</dbReference>
<evidence type="ECO:0000313" key="1">
    <source>
        <dbReference type="EMBL" id="DAF97186.1"/>
    </source>
</evidence>
<name>A0A8S5US05_9CAUD</name>